<name>A0AAU8JDE6_9CYAN</name>
<dbReference type="AlphaFoldDB" id="A0AAU8JDE6"/>
<accession>A0AAU8JDE6</accession>
<protein>
    <submittedName>
        <fullName evidence="1">Uncharacterized protein</fullName>
    </submittedName>
</protein>
<sequence>MQFIWHDCLKQIRQNLIPKNFRTGVRSLWTLQQRPELKSEQVAYL</sequence>
<proteinExistence type="predicted"/>
<organism evidence="1">
    <name type="scientific">Planktothricoides raciborskii GIHE-MW2</name>
    <dbReference type="NCBI Taxonomy" id="2792601"/>
    <lineage>
        <taxon>Bacteria</taxon>
        <taxon>Bacillati</taxon>
        <taxon>Cyanobacteriota</taxon>
        <taxon>Cyanophyceae</taxon>
        <taxon>Oscillatoriophycideae</taxon>
        <taxon>Oscillatoriales</taxon>
        <taxon>Oscillatoriaceae</taxon>
        <taxon>Planktothricoides</taxon>
    </lineage>
</organism>
<evidence type="ECO:0000313" key="1">
    <source>
        <dbReference type="EMBL" id="XCM37207.1"/>
    </source>
</evidence>
<dbReference type="RefSeq" id="WP_156331827.1">
    <property type="nucleotide sequence ID" value="NZ_CP159837.1"/>
</dbReference>
<gene>
    <name evidence="1" type="ORF">ABWT76_006027</name>
</gene>
<reference evidence="1" key="1">
    <citation type="submission" date="2024-07" db="EMBL/GenBank/DDBJ databases">
        <authorList>
            <person name="Kim Y.J."/>
            <person name="Jeong J.Y."/>
        </authorList>
    </citation>
    <scope>NUCLEOTIDE SEQUENCE</scope>
    <source>
        <strain evidence="1">GIHE-MW2</strain>
    </source>
</reference>
<dbReference type="EMBL" id="CP159837">
    <property type="protein sequence ID" value="XCM37207.1"/>
    <property type="molecule type" value="Genomic_DNA"/>
</dbReference>